<keyword evidence="2" id="KW-1185">Reference proteome</keyword>
<gene>
    <name evidence="1" type="ORF">ALEPTO_LOCUS14125</name>
</gene>
<evidence type="ECO:0000313" key="2">
    <source>
        <dbReference type="Proteomes" id="UP000789508"/>
    </source>
</evidence>
<dbReference type="EMBL" id="CAJVPS010052149">
    <property type="protein sequence ID" value="CAG8770614.1"/>
    <property type="molecule type" value="Genomic_DNA"/>
</dbReference>
<dbReference type="AlphaFoldDB" id="A0A9N9NXU1"/>
<proteinExistence type="predicted"/>
<feature type="non-terminal residue" evidence="1">
    <location>
        <position position="135"/>
    </location>
</feature>
<protein>
    <submittedName>
        <fullName evidence="1">5832_t:CDS:1</fullName>
    </submittedName>
</protein>
<accession>A0A9N9NXU1</accession>
<dbReference type="OrthoDB" id="2383538at2759"/>
<evidence type="ECO:0000313" key="1">
    <source>
        <dbReference type="EMBL" id="CAG8770614.1"/>
    </source>
</evidence>
<sequence length="135" mass="15197">SRHNDNKDDTTHDCLTDHKCHSVCQFNDIHPGDDETVPKCIKFAGHEGYHSCSANHSCGALCIYSGKRNCQLKCTKDIDHENMSGNELHLCESTRHYCGAPCSLKAHTQKGNYKCHNTCIIPCEEPHETHKCENE</sequence>
<feature type="non-terminal residue" evidence="1">
    <location>
        <position position="1"/>
    </location>
</feature>
<organism evidence="1 2">
    <name type="scientific">Ambispora leptoticha</name>
    <dbReference type="NCBI Taxonomy" id="144679"/>
    <lineage>
        <taxon>Eukaryota</taxon>
        <taxon>Fungi</taxon>
        <taxon>Fungi incertae sedis</taxon>
        <taxon>Mucoromycota</taxon>
        <taxon>Glomeromycotina</taxon>
        <taxon>Glomeromycetes</taxon>
        <taxon>Archaeosporales</taxon>
        <taxon>Ambisporaceae</taxon>
        <taxon>Ambispora</taxon>
    </lineage>
</organism>
<name>A0A9N9NXU1_9GLOM</name>
<reference evidence="1" key="1">
    <citation type="submission" date="2021-06" db="EMBL/GenBank/DDBJ databases">
        <authorList>
            <person name="Kallberg Y."/>
            <person name="Tangrot J."/>
            <person name="Rosling A."/>
        </authorList>
    </citation>
    <scope>NUCLEOTIDE SEQUENCE</scope>
    <source>
        <strain evidence="1">FL130A</strain>
    </source>
</reference>
<comment type="caution">
    <text evidence="1">The sequence shown here is derived from an EMBL/GenBank/DDBJ whole genome shotgun (WGS) entry which is preliminary data.</text>
</comment>
<dbReference type="Proteomes" id="UP000789508">
    <property type="component" value="Unassembled WGS sequence"/>
</dbReference>